<evidence type="ECO:0000313" key="3">
    <source>
        <dbReference type="Proteomes" id="UP000001822"/>
    </source>
</evidence>
<reference evidence="2 3" key="1">
    <citation type="journal article" date="2007" name="Appl. Environ. Microbiol.">
        <title>Genome sequence of the cellulolytic gliding bacterium Cytophaga hutchinsonii.</title>
        <authorList>
            <person name="Xie G."/>
            <person name="Bruce D.C."/>
            <person name="Challacombe J.F."/>
            <person name="Chertkov O."/>
            <person name="Detter J.C."/>
            <person name="Gilna P."/>
            <person name="Han C.S."/>
            <person name="Lucas S."/>
            <person name="Misra M."/>
            <person name="Myers G.L."/>
            <person name="Richardson P."/>
            <person name="Tapia R."/>
            <person name="Thayer N."/>
            <person name="Thompson L.S."/>
            <person name="Brettin T.S."/>
            <person name="Henrissat B."/>
            <person name="Wilson D.B."/>
            <person name="McBride M.J."/>
        </authorList>
    </citation>
    <scope>NUCLEOTIDE SEQUENCE [LARGE SCALE GENOMIC DNA]</scope>
    <source>
        <strain evidence="3">ATCC 33406 / DSM 1761 / CIP 103989 / NBRC 15051 / NCIMB 9469 / D465</strain>
    </source>
</reference>
<keyword evidence="3" id="KW-1185">Reference proteome</keyword>
<dbReference type="Pfam" id="PF18962">
    <property type="entry name" value="Por_Secre_tail"/>
    <property type="match status" value="1"/>
</dbReference>
<gene>
    <name evidence="2" type="ordered locus">CHU_1169</name>
</gene>
<name>A0A6N4SQ48_CYTH3</name>
<dbReference type="InterPro" id="IPR026444">
    <property type="entry name" value="Secre_tail"/>
</dbReference>
<dbReference type="NCBIfam" id="TIGR04183">
    <property type="entry name" value="Por_Secre_tail"/>
    <property type="match status" value="1"/>
</dbReference>
<sequence>MSIENTGTQVFTQLEIINPEGMTLKKETVTGALTTTDVSAFPPGMYFVRLTNDAAFTVMKLVKE</sequence>
<protein>
    <recommendedName>
        <fullName evidence="1">Secretion system C-terminal sorting domain-containing protein</fullName>
    </recommendedName>
</protein>
<evidence type="ECO:0000313" key="2">
    <source>
        <dbReference type="EMBL" id="ABG58444.1"/>
    </source>
</evidence>
<evidence type="ECO:0000259" key="1">
    <source>
        <dbReference type="Pfam" id="PF18962"/>
    </source>
</evidence>
<dbReference type="AlphaFoldDB" id="A0A6N4SQ48"/>
<dbReference type="Proteomes" id="UP000001822">
    <property type="component" value="Chromosome"/>
</dbReference>
<accession>A0A6N4SQ48</accession>
<feature type="domain" description="Secretion system C-terminal sorting" evidence="1">
    <location>
        <begin position="8"/>
        <end position="62"/>
    </location>
</feature>
<proteinExistence type="predicted"/>
<dbReference type="KEGG" id="chu:CHU_1169"/>
<organism evidence="2 3">
    <name type="scientific">Cytophaga hutchinsonii (strain ATCC 33406 / DSM 1761 / CIP 103989 / NBRC 15051 / NCIMB 9469 / D465)</name>
    <dbReference type="NCBI Taxonomy" id="269798"/>
    <lineage>
        <taxon>Bacteria</taxon>
        <taxon>Pseudomonadati</taxon>
        <taxon>Bacteroidota</taxon>
        <taxon>Cytophagia</taxon>
        <taxon>Cytophagales</taxon>
        <taxon>Cytophagaceae</taxon>
        <taxon>Cytophaga</taxon>
    </lineage>
</organism>
<dbReference type="EMBL" id="CP000383">
    <property type="protein sequence ID" value="ABG58444.1"/>
    <property type="molecule type" value="Genomic_DNA"/>
</dbReference>